<feature type="region of interest" description="Disordered" evidence="1">
    <location>
        <begin position="1"/>
        <end position="25"/>
    </location>
</feature>
<dbReference type="Proteomes" id="UP000054988">
    <property type="component" value="Unassembled WGS sequence"/>
</dbReference>
<accession>A0A0W0F005</accession>
<protein>
    <submittedName>
        <fullName evidence="2">Uncharacterized protein</fullName>
    </submittedName>
</protein>
<reference evidence="2 3" key="1">
    <citation type="submission" date="2015-12" db="EMBL/GenBank/DDBJ databases">
        <title>Draft genome sequence of Moniliophthora roreri, the causal agent of frosty pod rot of cacao.</title>
        <authorList>
            <person name="Aime M.C."/>
            <person name="Diaz-Valderrama J.R."/>
            <person name="Kijpornyongpan T."/>
            <person name="Phillips-Mora W."/>
        </authorList>
    </citation>
    <scope>NUCLEOTIDE SEQUENCE [LARGE SCALE GENOMIC DNA]</scope>
    <source>
        <strain evidence="2 3">MCA 2952</strain>
    </source>
</reference>
<comment type="caution">
    <text evidence="2">The sequence shown here is derived from an EMBL/GenBank/DDBJ whole genome shotgun (WGS) entry which is preliminary data.</text>
</comment>
<name>A0A0W0F005_MONRR</name>
<sequence>MPNSDEIQIAQNASDKPPEKKLASRPSLIFAQIRSTYPTKQYRNNFGFAQVAGLPNSGSIIDSVGAMAHSKTTKVSSLGLSCSSLSTASARPLALYVFHKSDDSRVRTNKTPSLPDTSPLFESPVHIS</sequence>
<dbReference type="AlphaFoldDB" id="A0A0W0F005"/>
<proteinExistence type="predicted"/>
<evidence type="ECO:0000313" key="2">
    <source>
        <dbReference type="EMBL" id="KTB29631.1"/>
    </source>
</evidence>
<dbReference type="EMBL" id="LATX01002424">
    <property type="protein sequence ID" value="KTB29631.1"/>
    <property type="molecule type" value="Genomic_DNA"/>
</dbReference>
<feature type="compositionally biased region" description="Polar residues" evidence="1">
    <location>
        <begin position="1"/>
        <end position="14"/>
    </location>
</feature>
<gene>
    <name evidence="2" type="ORF">WG66_17783</name>
</gene>
<organism evidence="2 3">
    <name type="scientific">Moniliophthora roreri</name>
    <name type="common">Frosty pod rot fungus</name>
    <name type="synonym">Monilia roreri</name>
    <dbReference type="NCBI Taxonomy" id="221103"/>
    <lineage>
        <taxon>Eukaryota</taxon>
        <taxon>Fungi</taxon>
        <taxon>Dikarya</taxon>
        <taxon>Basidiomycota</taxon>
        <taxon>Agaricomycotina</taxon>
        <taxon>Agaricomycetes</taxon>
        <taxon>Agaricomycetidae</taxon>
        <taxon>Agaricales</taxon>
        <taxon>Marasmiineae</taxon>
        <taxon>Marasmiaceae</taxon>
        <taxon>Moniliophthora</taxon>
    </lineage>
</organism>
<feature type="region of interest" description="Disordered" evidence="1">
    <location>
        <begin position="104"/>
        <end position="128"/>
    </location>
</feature>
<evidence type="ECO:0000313" key="3">
    <source>
        <dbReference type="Proteomes" id="UP000054988"/>
    </source>
</evidence>
<evidence type="ECO:0000256" key="1">
    <source>
        <dbReference type="SAM" id="MobiDB-lite"/>
    </source>
</evidence>